<dbReference type="InterPro" id="IPR046228">
    <property type="entry name" value="DUF6261"/>
</dbReference>
<accession>A0A9D1XPT6</accession>
<dbReference type="Proteomes" id="UP000823847">
    <property type="component" value="Unassembled WGS sequence"/>
</dbReference>
<comment type="caution">
    <text evidence="1">The sequence shown here is derived from an EMBL/GenBank/DDBJ whole genome shotgun (WGS) entry which is preliminary data.</text>
</comment>
<reference evidence="1" key="1">
    <citation type="journal article" date="2021" name="PeerJ">
        <title>Extensive microbial diversity within the chicken gut microbiome revealed by metagenomics and culture.</title>
        <authorList>
            <person name="Gilroy R."/>
            <person name="Ravi A."/>
            <person name="Getino M."/>
            <person name="Pursley I."/>
            <person name="Horton D.L."/>
            <person name="Alikhan N.F."/>
            <person name="Baker D."/>
            <person name="Gharbi K."/>
            <person name="Hall N."/>
            <person name="Watson M."/>
            <person name="Adriaenssens E.M."/>
            <person name="Foster-Nyarko E."/>
            <person name="Jarju S."/>
            <person name="Secka A."/>
            <person name="Antonio M."/>
            <person name="Oren A."/>
            <person name="Chaudhuri R.R."/>
            <person name="La Ragione R."/>
            <person name="Hildebrand F."/>
            <person name="Pallen M.J."/>
        </authorList>
    </citation>
    <scope>NUCLEOTIDE SEQUENCE</scope>
    <source>
        <strain evidence="1">ChiHecec2B26-12326</strain>
    </source>
</reference>
<evidence type="ECO:0000313" key="1">
    <source>
        <dbReference type="EMBL" id="HIX85577.1"/>
    </source>
</evidence>
<reference evidence="1" key="2">
    <citation type="submission" date="2021-04" db="EMBL/GenBank/DDBJ databases">
        <authorList>
            <person name="Gilroy R."/>
        </authorList>
    </citation>
    <scope>NUCLEOTIDE SEQUENCE</scope>
    <source>
        <strain evidence="1">ChiHecec2B26-12326</strain>
    </source>
</reference>
<proteinExistence type="predicted"/>
<organism evidence="1 2">
    <name type="scientific">Candidatus Parabacteroides intestinigallinarum</name>
    <dbReference type="NCBI Taxonomy" id="2838722"/>
    <lineage>
        <taxon>Bacteria</taxon>
        <taxon>Pseudomonadati</taxon>
        <taxon>Bacteroidota</taxon>
        <taxon>Bacteroidia</taxon>
        <taxon>Bacteroidales</taxon>
        <taxon>Tannerellaceae</taxon>
        <taxon>Parabacteroides</taxon>
    </lineage>
</organism>
<dbReference type="EMBL" id="DXEN01000017">
    <property type="protein sequence ID" value="HIX85577.1"/>
    <property type="molecule type" value="Genomic_DNA"/>
</dbReference>
<dbReference type="AlphaFoldDB" id="A0A9D1XPT6"/>
<protein>
    <submittedName>
        <fullName evidence="1">Uncharacterized protein</fullName>
    </submittedName>
</protein>
<gene>
    <name evidence="1" type="ORF">H9848_03065</name>
</gene>
<dbReference type="Pfam" id="PF19775">
    <property type="entry name" value="DUF6261"/>
    <property type="match status" value="1"/>
</dbReference>
<sequence length="264" mass="29256">MKKIKTLGLARLRMDECFGFLKLIEAETANLPLQDKEETDSPSEINLADTMTVLEAKVNAFINAVNDFDAALKAPDSNPATPMTEATDDARDAAWRRTYNFVTAMGGHPDEDIAKASAGVKMLFDKYGEIPRLTQTGKSGFMHNLLQDLEAVEAEKRTAMNLDIWIANMRVKEEAYLAAATERTEANANRQIGITKTTREAAQNAYRSLVDAVNALTIINGDADYATFIDNVNAMIDRQTTISKARFTRAKKEEEEEEIPTPEA</sequence>
<name>A0A9D1XPT6_9BACT</name>
<evidence type="ECO:0000313" key="2">
    <source>
        <dbReference type="Proteomes" id="UP000823847"/>
    </source>
</evidence>